<dbReference type="InterPro" id="IPR014729">
    <property type="entry name" value="Rossmann-like_a/b/a_fold"/>
</dbReference>
<gene>
    <name evidence="3" type="ORF">FM069_15975</name>
</gene>
<protein>
    <submittedName>
        <fullName evidence="3">Universal stress protein</fullName>
    </submittedName>
</protein>
<dbReference type="InterPro" id="IPR006015">
    <property type="entry name" value="Universal_stress_UspA"/>
</dbReference>
<reference evidence="3 4" key="1">
    <citation type="submission" date="2019-07" db="EMBL/GenBank/DDBJ databases">
        <title>Pseudomonas mangiferae sp. nov., isolated from bark of mango tree in Thailand.</title>
        <authorList>
            <person name="Srisuk N."/>
            <person name="Anurat P."/>
        </authorList>
    </citation>
    <scope>NUCLEOTIDE SEQUENCE [LARGE SCALE GENOMIC DNA]</scope>
    <source>
        <strain evidence="3 4">DMKU_BBB3-04</strain>
    </source>
</reference>
<evidence type="ECO:0000259" key="2">
    <source>
        <dbReference type="Pfam" id="PF00582"/>
    </source>
</evidence>
<dbReference type="RefSeq" id="WP_143489372.1">
    <property type="nucleotide sequence ID" value="NZ_VJOY01000012.1"/>
</dbReference>
<evidence type="ECO:0000313" key="4">
    <source>
        <dbReference type="Proteomes" id="UP000315235"/>
    </source>
</evidence>
<name>A0A553GVW1_9PSED</name>
<dbReference type="EMBL" id="VJOY01000012">
    <property type="protein sequence ID" value="TRX73637.1"/>
    <property type="molecule type" value="Genomic_DNA"/>
</dbReference>
<sequence length="146" mass="15781">MHRPILIAIDGAPHSRTLLDAAVGIARPDRHVLHVLMAVDVAYALPREGAFERREYPAASEEDRHARHALVVALAHLHALGFTADGALVAGDPAPVILAEARRIDCELIVMGHRHLSRFGRLLDPSISAEVLDHSPCPVLVARCPA</sequence>
<evidence type="ECO:0000313" key="3">
    <source>
        <dbReference type="EMBL" id="TRX73637.1"/>
    </source>
</evidence>
<dbReference type="AlphaFoldDB" id="A0A553GVW1"/>
<dbReference type="InterPro" id="IPR006016">
    <property type="entry name" value="UspA"/>
</dbReference>
<dbReference type="PANTHER" id="PTHR46268:SF15">
    <property type="entry name" value="UNIVERSAL STRESS PROTEIN HP_0031"/>
    <property type="match status" value="1"/>
</dbReference>
<dbReference type="CDD" id="cd00293">
    <property type="entry name" value="USP-like"/>
    <property type="match status" value="1"/>
</dbReference>
<dbReference type="Gene3D" id="3.40.50.620">
    <property type="entry name" value="HUPs"/>
    <property type="match status" value="1"/>
</dbReference>
<dbReference type="PANTHER" id="PTHR46268">
    <property type="entry name" value="STRESS RESPONSE PROTEIN NHAX"/>
    <property type="match status" value="1"/>
</dbReference>
<dbReference type="PRINTS" id="PR01438">
    <property type="entry name" value="UNVRSLSTRESS"/>
</dbReference>
<dbReference type="SUPFAM" id="SSF52402">
    <property type="entry name" value="Adenine nucleotide alpha hydrolases-like"/>
    <property type="match status" value="1"/>
</dbReference>
<keyword evidence="4" id="KW-1185">Reference proteome</keyword>
<evidence type="ECO:0000256" key="1">
    <source>
        <dbReference type="ARBA" id="ARBA00008791"/>
    </source>
</evidence>
<accession>A0A553GVW1</accession>
<dbReference type="OrthoDB" id="5781119at2"/>
<comment type="caution">
    <text evidence="3">The sequence shown here is derived from an EMBL/GenBank/DDBJ whole genome shotgun (WGS) entry which is preliminary data.</text>
</comment>
<proteinExistence type="inferred from homology"/>
<comment type="similarity">
    <text evidence="1">Belongs to the universal stress protein A family.</text>
</comment>
<feature type="domain" description="UspA" evidence="2">
    <location>
        <begin position="1"/>
        <end position="143"/>
    </location>
</feature>
<organism evidence="3 4">
    <name type="scientific">Pseudomonas mangiferae</name>
    <dbReference type="NCBI Taxonomy" id="2593654"/>
    <lineage>
        <taxon>Bacteria</taxon>
        <taxon>Pseudomonadati</taxon>
        <taxon>Pseudomonadota</taxon>
        <taxon>Gammaproteobacteria</taxon>
        <taxon>Pseudomonadales</taxon>
        <taxon>Pseudomonadaceae</taxon>
        <taxon>Pseudomonas</taxon>
    </lineage>
</organism>
<dbReference type="Pfam" id="PF00582">
    <property type="entry name" value="Usp"/>
    <property type="match status" value="1"/>
</dbReference>
<dbReference type="Proteomes" id="UP000315235">
    <property type="component" value="Unassembled WGS sequence"/>
</dbReference>